<evidence type="ECO:0000256" key="1">
    <source>
        <dbReference type="SAM" id="Phobius"/>
    </source>
</evidence>
<feature type="transmembrane region" description="Helical" evidence="1">
    <location>
        <begin position="106"/>
        <end position="124"/>
    </location>
</feature>
<comment type="caution">
    <text evidence="2">The sequence shown here is derived from an EMBL/GenBank/DDBJ whole genome shotgun (WGS) entry which is preliminary data.</text>
</comment>
<feature type="transmembrane region" description="Helical" evidence="1">
    <location>
        <begin position="365"/>
        <end position="388"/>
    </location>
</feature>
<reference evidence="2 3" key="1">
    <citation type="submission" date="2014-02" db="EMBL/GenBank/DDBJ databases">
        <title>Expanding our view of genomic diversity in Candidatus Accumulibacter clades.</title>
        <authorList>
            <person name="Skennerton C.T."/>
            <person name="Barr J.J."/>
            <person name="Slater F.R."/>
            <person name="Bond P.L."/>
            <person name="Tyson G.W."/>
        </authorList>
    </citation>
    <scope>NUCLEOTIDE SEQUENCE [LARGE SCALE GENOMIC DNA]</scope>
    <source>
        <strain evidence="3">BA-92</strain>
    </source>
</reference>
<feature type="transmembrane region" description="Helical" evidence="1">
    <location>
        <begin position="409"/>
        <end position="427"/>
    </location>
</feature>
<dbReference type="STRING" id="1454003.AW10_01300"/>
<evidence type="ECO:0000313" key="3">
    <source>
        <dbReference type="Proteomes" id="UP000021816"/>
    </source>
</evidence>
<accession>A0A011P0X4</accession>
<gene>
    <name evidence="2" type="ORF">AW10_01300</name>
</gene>
<feature type="transmembrane region" description="Helical" evidence="1">
    <location>
        <begin position="67"/>
        <end position="85"/>
    </location>
</feature>
<name>A0A011P0X4_9PROT</name>
<protein>
    <recommendedName>
        <fullName evidence="4">MBOAT family protein</fullName>
    </recommendedName>
</protein>
<keyword evidence="1" id="KW-0472">Membrane</keyword>
<sequence length="447" mass="50732">MSINRLTQFHEDPAVIAWWQARLGTVLTWCTPGRRRAALAIAAVLAGVIRPLRDMARADDLPVPSDWPGLASLVLALFAILWLVYQAAVHFRSLPAIVRRHPQISIHLLYWGSLAVLWLSAPTGGAWRELLFGLAIIFPYLIWRCGYLLLSGQYGRAASTRFVDQIIPLWPAYGGTNTPYGKGLDYLSKCEAKNEEELARSQLAGIKLFVLGLIWNAAMTLMERTFYGPETVIPRLNQLVVQGAQAPFLASWASVYCELVWQVLRHAADGHMIIGTLRLFGFNVFRNTYKPLLSESILEFWNRYYYYFKELMANFFFLPTFTQLGSRLRNWPRLRLLAAVFAAAFVGNMYYHLLNLETLVAQGDVFAAVYTLRSRFFYCFLLAIGIYISMRRQQGRGGKPLAAGHLARIGRIFGVWTFFALIFIWNVKSGAPFLARVEFFLGLFGFA</sequence>
<keyword evidence="1" id="KW-1133">Transmembrane helix</keyword>
<feature type="transmembrane region" description="Helical" evidence="1">
    <location>
        <begin position="334"/>
        <end position="353"/>
    </location>
</feature>
<organism evidence="2 3">
    <name type="scientific">Candidatus Accumulibacter appositus</name>
    <dbReference type="NCBI Taxonomy" id="1454003"/>
    <lineage>
        <taxon>Bacteria</taxon>
        <taxon>Pseudomonadati</taxon>
        <taxon>Pseudomonadota</taxon>
        <taxon>Betaproteobacteria</taxon>
        <taxon>Candidatus Accumulibacter</taxon>
    </lineage>
</organism>
<dbReference type="AlphaFoldDB" id="A0A011P0X4"/>
<keyword evidence="1" id="KW-0812">Transmembrane</keyword>
<feature type="transmembrane region" description="Helical" evidence="1">
    <location>
        <begin position="130"/>
        <end position="150"/>
    </location>
</feature>
<evidence type="ECO:0008006" key="4">
    <source>
        <dbReference type="Google" id="ProtNLM"/>
    </source>
</evidence>
<evidence type="ECO:0000313" key="2">
    <source>
        <dbReference type="EMBL" id="EXI81286.1"/>
    </source>
</evidence>
<dbReference type="EMBL" id="JEMX01000025">
    <property type="protein sequence ID" value="EXI81286.1"/>
    <property type="molecule type" value="Genomic_DNA"/>
</dbReference>
<dbReference type="Proteomes" id="UP000021816">
    <property type="component" value="Unassembled WGS sequence"/>
</dbReference>
<proteinExistence type="predicted"/>
<dbReference type="PATRIC" id="fig|1454003.3.peg.1340"/>